<feature type="signal peptide" evidence="1">
    <location>
        <begin position="1"/>
        <end position="27"/>
    </location>
</feature>
<comment type="caution">
    <text evidence="3">The sequence shown here is derived from an EMBL/GenBank/DDBJ whole genome shotgun (WGS) entry which is preliminary data.</text>
</comment>
<dbReference type="InterPro" id="IPR049511">
    <property type="entry name" value="PGH-like_rpt"/>
</dbReference>
<dbReference type="Gene3D" id="3.40.710.10">
    <property type="entry name" value="DD-peptidase/beta-lactamase superfamily"/>
    <property type="match status" value="1"/>
</dbReference>
<evidence type="ECO:0000313" key="3">
    <source>
        <dbReference type="EMBL" id="GAL83594.1"/>
    </source>
</evidence>
<dbReference type="AlphaFoldDB" id="A0A098LAW5"/>
<dbReference type="InterPro" id="IPR001466">
    <property type="entry name" value="Beta-lactam-related"/>
</dbReference>
<evidence type="ECO:0000256" key="1">
    <source>
        <dbReference type="SAM" id="SignalP"/>
    </source>
</evidence>
<dbReference type="InterPro" id="IPR050491">
    <property type="entry name" value="AmpC-like"/>
</dbReference>
<keyword evidence="4" id="KW-1185">Reference proteome</keyword>
<dbReference type="PANTHER" id="PTHR46825">
    <property type="entry name" value="D-ALANYL-D-ALANINE-CARBOXYPEPTIDASE/ENDOPEPTIDASE AMPH"/>
    <property type="match status" value="1"/>
</dbReference>
<dbReference type="Pfam" id="PF00144">
    <property type="entry name" value="Beta-lactamase"/>
    <property type="match status" value="1"/>
</dbReference>
<dbReference type="PANTHER" id="PTHR46825:SF9">
    <property type="entry name" value="BETA-LACTAMASE-RELATED DOMAIN-CONTAINING PROTEIN"/>
    <property type="match status" value="1"/>
</dbReference>
<dbReference type="InterPro" id="IPR026444">
    <property type="entry name" value="Secre_tail"/>
</dbReference>
<dbReference type="eggNOG" id="COG1680">
    <property type="taxonomic scope" value="Bacteria"/>
</dbReference>
<feature type="domain" description="Beta-lactamase-related" evidence="2">
    <location>
        <begin position="292"/>
        <end position="599"/>
    </location>
</feature>
<dbReference type="Proteomes" id="UP000030185">
    <property type="component" value="Unassembled WGS sequence"/>
</dbReference>
<feature type="chain" id="PRO_5001937171" evidence="1">
    <location>
        <begin position="28"/>
        <end position="727"/>
    </location>
</feature>
<organism evidence="3 4">
    <name type="scientific">Sporocytophaga myxococcoides</name>
    <dbReference type="NCBI Taxonomy" id="153721"/>
    <lineage>
        <taxon>Bacteria</taxon>
        <taxon>Pseudomonadati</taxon>
        <taxon>Bacteroidota</taxon>
        <taxon>Cytophagia</taxon>
        <taxon>Cytophagales</taxon>
        <taxon>Cytophagaceae</taxon>
        <taxon>Sporocytophaga</taxon>
    </lineage>
</organism>
<keyword evidence="1" id="KW-0732">Signal</keyword>
<dbReference type="Pfam" id="PF17660">
    <property type="entry name" value="BTRD1"/>
    <property type="match status" value="5"/>
</dbReference>
<dbReference type="EMBL" id="BBLT01000001">
    <property type="protein sequence ID" value="GAL83594.1"/>
    <property type="molecule type" value="Genomic_DNA"/>
</dbReference>
<proteinExistence type="predicted"/>
<gene>
    <name evidence="3" type="ORF">MYP_821</name>
</gene>
<evidence type="ECO:0000313" key="4">
    <source>
        <dbReference type="Proteomes" id="UP000030185"/>
    </source>
</evidence>
<dbReference type="RefSeq" id="WP_052429921.1">
    <property type="nucleotide sequence ID" value="NZ_BBLT01000001.1"/>
</dbReference>
<protein>
    <submittedName>
        <fullName evidence="3">Beta-lactamase</fullName>
    </submittedName>
</protein>
<name>A0A098LAW5_9BACT</name>
<dbReference type="NCBIfam" id="TIGR04183">
    <property type="entry name" value="Por_Secre_tail"/>
    <property type="match status" value="1"/>
</dbReference>
<dbReference type="InterPro" id="IPR012338">
    <property type="entry name" value="Beta-lactam/transpept-like"/>
</dbReference>
<evidence type="ECO:0000259" key="2">
    <source>
        <dbReference type="Pfam" id="PF00144"/>
    </source>
</evidence>
<dbReference type="OrthoDB" id="9793489at2"/>
<sequence>MKTRSKFFNRLLTAVAASVLLPGTLFAQAWVARHGLSPAEYQTEFNTHTANGYRLTSVNGYTSNGAEKYIALWEKVSGGAYVTKHSMTAAEYQTAFNTYTSQGYRPTLVSGYAVGGEAQFAAIWEKKSGGALIARHNLTAAQYQAVYDTYTAQGYRPTYISGYVVNGVEYFAGIWEVVSGGGAWVARHNLTAAQYQSAFDTYTSQGYILKRISGYNKGGTDLYAAVWEKVSTPLWSARHGITAANYQYVFDNHYYSGYRPVLLNAFASGTSSKYNGFWTNTNISSSNMAKIDNAVNSFLTSENVTGLSLAIVKDGRLVFAKGYGYANPSTGEEMSPDQPGRIMSVSKPVTAVGIMTLIQKGLLSKESFVFGRNGVLGSKYATPANKPSLNRIRVRHLLNHTSGLRSCNGESVFWDATKTPDDAMAVLLAANDLVLTDTSVNFEYSNTNYFILERIIEQVSGKKYETYIRENVLNKCGIGSTMYVGQASGNSKAGEMHYTSATKMNLQLWAGFGGWVARPIDLLKFLNRVDGAASPSDILNATTHTTMTTGSTLRPGYAFGWGISGNRQGHNGCHGSSRSNLTELGNGVSYAVIINSKPKTDECNEVLIPAIENALNQVTAYPSYNLFDNIGTGARADEFAITEEEQGFNINLDASSTNRVLAYPTVSTDGIINFSNAADVTSVTVSDMLGNKETHKAVDRIQTQLKGMLILHIETEQGKVTQKVIVE</sequence>
<dbReference type="SUPFAM" id="SSF56601">
    <property type="entry name" value="beta-lactamase/transpeptidase-like"/>
    <property type="match status" value="1"/>
</dbReference>
<reference evidence="3 4" key="1">
    <citation type="submission" date="2014-09" db="EMBL/GenBank/DDBJ databases">
        <title>Sporocytophaga myxococcoides PG-01 genome sequencing.</title>
        <authorList>
            <person name="Liu L."/>
            <person name="Gao P.J."/>
            <person name="Chen G.J."/>
            <person name="Wang L.S."/>
        </authorList>
    </citation>
    <scope>NUCLEOTIDE SEQUENCE [LARGE SCALE GENOMIC DNA]</scope>
    <source>
        <strain evidence="3 4">PG-01</strain>
    </source>
</reference>
<accession>A0A098LAW5</accession>
<dbReference type="STRING" id="153721.MYP_821"/>